<evidence type="ECO:0000313" key="2">
    <source>
        <dbReference type="Proteomes" id="UP000320551"/>
    </source>
</evidence>
<reference evidence="1 2" key="1">
    <citation type="submission" date="2019-01" db="EMBL/GenBank/DDBJ databases">
        <title>Coherence of Microcystis species and biogeography revealed through population genomics.</title>
        <authorList>
            <person name="Perez-Carrascal O.M."/>
            <person name="Terrat Y."/>
            <person name="Giani A."/>
            <person name="Fortin N."/>
            <person name="Tromas N."/>
            <person name="Shapiro B.J."/>
        </authorList>
    </citation>
    <scope>NUCLEOTIDE SEQUENCE [LARGE SCALE GENOMIC DNA]</scope>
    <source>
        <strain evidence="1">Ma_QC_B_20070730_S2</strain>
    </source>
</reference>
<organism evidence="1 2">
    <name type="scientific">Microcystis aeruginosa Ma_QC_B_20070730_S2</name>
    <dbReference type="NCBI Taxonomy" id="2486256"/>
    <lineage>
        <taxon>Bacteria</taxon>
        <taxon>Bacillati</taxon>
        <taxon>Cyanobacteriota</taxon>
        <taxon>Cyanophyceae</taxon>
        <taxon>Oscillatoriophycideae</taxon>
        <taxon>Chroococcales</taxon>
        <taxon>Microcystaceae</taxon>
        <taxon>Microcystis</taxon>
    </lineage>
</organism>
<protein>
    <submittedName>
        <fullName evidence="1">Uncharacterized protein</fullName>
    </submittedName>
</protein>
<accession>A0A552EBI8</accession>
<evidence type="ECO:0000313" key="1">
    <source>
        <dbReference type="EMBL" id="TRU31661.1"/>
    </source>
</evidence>
<sequence>MALSDREKQTVIDYLDSLDDALKAIILASLEAFAEWLSNTLYSIYLKIKDGLRSLWQSIRNFFS</sequence>
<dbReference type="Proteomes" id="UP000320551">
    <property type="component" value="Unassembled WGS sequence"/>
</dbReference>
<proteinExistence type="predicted"/>
<comment type="caution">
    <text evidence="1">The sequence shown here is derived from an EMBL/GenBank/DDBJ whole genome shotgun (WGS) entry which is preliminary data.</text>
</comment>
<dbReference type="EMBL" id="SFBK01000006">
    <property type="protein sequence ID" value="TRU31661.1"/>
    <property type="molecule type" value="Genomic_DNA"/>
</dbReference>
<name>A0A552EBI8_MICAE</name>
<gene>
    <name evidence="1" type="ORF">EWV80_00280</name>
</gene>
<dbReference type="AlphaFoldDB" id="A0A552EBI8"/>